<proteinExistence type="predicted"/>
<dbReference type="KEGG" id="oho:Oweho_3480"/>
<dbReference type="RefSeq" id="WP_014203776.1">
    <property type="nucleotide sequence ID" value="NC_016599.1"/>
</dbReference>
<dbReference type="Proteomes" id="UP000005631">
    <property type="component" value="Chromosome"/>
</dbReference>
<dbReference type="eggNOG" id="ENOG502Z84C">
    <property type="taxonomic scope" value="Bacteria"/>
</dbReference>
<dbReference type="HOGENOM" id="CLU_882320_0_0_10"/>
<dbReference type="STRING" id="926562.Oweho_3480"/>
<dbReference type="EMBL" id="CP003156">
    <property type="protein sequence ID" value="AEV34429.1"/>
    <property type="molecule type" value="Genomic_DNA"/>
</dbReference>
<dbReference type="AlphaFoldDB" id="G8R6G6"/>
<name>G8R6G6_OWEHD</name>
<evidence type="ECO:0000256" key="1">
    <source>
        <dbReference type="SAM" id="Phobius"/>
    </source>
</evidence>
<organism evidence="2 3">
    <name type="scientific">Owenweeksia hongkongensis (strain DSM 17368 / CIP 108786 / JCM 12287 / NRRL B-23963 / UST20020801)</name>
    <dbReference type="NCBI Taxonomy" id="926562"/>
    <lineage>
        <taxon>Bacteria</taxon>
        <taxon>Pseudomonadati</taxon>
        <taxon>Bacteroidota</taxon>
        <taxon>Flavobacteriia</taxon>
        <taxon>Flavobacteriales</taxon>
        <taxon>Owenweeksiaceae</taxon>
        <taxon>Owenweeksia</taxon>
    </lineage>
</organism>
<evidence type="ECO:0000313" key="2">
    <source>
        <dbReference type="EMBL" id="AEV34429.1"/>
    </source>
</evidence>
<gene>
    <name evidence="2" type="ordered locus">Oweho_3480</name>
</gene>
<keyword evidence="1" id="KW-0812">Transmembrane</keyword>
<sequence>MESTKKQELIYFEQLKYTLQKEVETSLNIRKEFKEWSGSDIQTFQVDLEEKCKSTVSEKWVYLHFKNKSDKLPRVDVLNLLSQYCGFKNWDDFKHQNEVTPKAEKKNRSKLIYFTLAVVILAGFGVYALFPKKQKLVVVFTDAYTLESVSQNNLRIAFGKNKGRMKRGLTVFEFRESDTLKVNGAYYKELETFVRKEEAKDTLLLKLYPDDYAMMLNYFSRTEHKNWEKRQRQLQKAIHNDAVIFQSHPKHDGIEILNKEEFIDRLILPVNSLKNLEIQDIVYEDDQIINLRFVQKDN</sequence>
<protein>
    <submittedName>
        <fullName evidence="2">Uncharacterized protein</fullName>
    </submittedName>
</protein>
<keyword evidence="1" id="KW-1133">Transmembrane helix</keyword>
<evidence type="ECO:0000313" key="3">
    <source>
        <dbReference type="Proteomes" id="UP000005631"/>
    </source>
</evidence>
<keyword evidence="1" id="KW-0472">Membrane</keyword>
<reference evidence="2 3" key="1">
    <citation type="journal article" date="2012" name="Stand. Genomic Sci.">
        <title>Genome sequence of the orange-pigmented seawater bacterium Owenweeksia hongkongensis type strain (UST20020801(T)).</title>
        <authorList>
            <person name="Riedel T."/>
            <person name="Held B."/>
            <person name="Nolan M."/>
            <person name="Lucas S."/>
            <person name="Lapidus A."/>
            <person name="Tice H."/>
            <person name="Del Rio T.G."/>
            <person name="Cheng J.F."/>
            <person name="Han C."/>
            <person name="Tapia R."/>
            <person name="Goodwin L.A."/>
            <person name="Pitluck S."/>
            <person name="Liolios K."/>
            <person name="Mavromatis K."/>
            <person name="Pagani I."/>
            <person name="Ivanova N."/>
            <person name="Mikhailova N."/>
            <person name="Pati A."/>
            <person name="Chen A."/>
            <person name="Palaniappan K."/>
            <person name="Rohde M."/>
            <person name="Tindall B.J."/>
            <person name="Detter J.C."/>
            <person name="Goker M."/>
            <person name="Woyke T."/>
            <person name="Bristow J."/>
            <person name="Eisen J.A."/>
            <person name="Markowitz V."/>
            <person name="Hugenholtz P."/>
            <person name="Klenk H.P."/>
            <person name="Kyrpides N.C."/>
        </authorList>
    </citation>
    <scope>NUCLEOTIDE SEQUENCE</scope>
    <source>
        <strain evidence="3">DSM 17368 / JCM 12287 / NRRL B-23963</strain>
    </source>
</reference>
<keyword evidence="3" id="KW-1185">Reference proteome</keyword>
<feature type="transmembrane region" description="Helical" evidence="1">
    <location>
        <begin position="111"/>
        <end position="130"/>
    </location>
</feature>
<accession>G8R6G6</accession>
<dbReference type="OrthoDB" id="1272140at2"/>